<dbReference type="AlphaFoldDB" id="A0A940WM55"/>
<dbReference type="GO" id="GO:0009055">
    <property type="term" value="F:electron transfer activity"/>
    <property type="evidence" value="ECO:0007669"/>
    <property type="project" value="UniProtKB-UniRule"/>
</dbReference>
<dbReference type="GO" id="GO:0016655">
    <property type="term" value="F:oxidoreductase activity, acting on NAD(P)H, quinone or similar compound as acceptor"/>
    <property type="evidence" value="ECO:0007669"/>
    <property type="project" value="InterPro"/>
</dbReference>
<comment type="catalytic activity">
    <reaction evidence="6">
        <text>2 a quinone + NADH + H(+) = 2 a 1,4-benzosemiquinone + NAD(+)</text>
        <dbReference type="Rhea" id="RHEA:65952"/>
        <dbReference type="ChEBI" id="CHEBI:15378"/>
        <dbReference type="ChEBI" id="CHEBI:57540"/>
        <dbReference type="ChEBI" id="CHEBI:57945"/>
        <dbReference type="ChEBI" id="CHEBI:132124"/>
        <dbReference type="ChEBI" id="CHEBI:134225"/>
    </reaction>
</comment>
<sequence length="215" mass="22965">MSHLLHIDSSIQGDRSVSRKLSARAAAVWREAHPGGTVTYRDLGRSPLPHLDEAGGLARMTPSQDHTPAQAASWALTERLTEEVRQADTIVLGLPLYNYSAPSSVKAWVDHLIAPGLAFDPVTREGLLGGREFVVVATRGGGYGPGAPREGWDHASPWLSHVISGTGLEPRFIAAELTLAEVDPAMAELIPMAAKSLAQAEQEIDALWTPVDVAV</sequence>
<comment type="caution">
    <text evidence="8">The sequence shown here is derived from an EMBL/GenBank/DDBJ whole genome shotgun (WGS) entry which is preliminary data.</text>
</comment>
<gene>
    <name evidence="6" type="primary">azoR</name>
    <name evidence="8" type="ORF">JOL79_17085</name>
</gene>
<keyword evidence="3 6" id="KW-0560">Oxidoreductase</keyword>
<dbReference type="GO" id="GO:0016652">
    <property type="term" value="F:oxidoreductase activity, acting on NAD(P)H as acceptor"/>
    <property type="evidence" value="ECO:0007669"/>
    <property type="project" value="UniProtKB-UniRule"/>
</dbReference>
<evidence type="ECO:0000313" key="8">
    <source>
        <dbReference type="EMBL" id="MBP2705528.1"/>
    </source>
</evidence>
<accession>A0A940WM55</accession>
<dbReference type="InterPro" id="IPR050104">
    <property type="entry name" value="FMN-dep_NADH:Q_OxRdtase_AzoR1"/>
</dbReference>
<name>A0A940WM55_9ACTN</name>
<feature type="binding site" evidence="6">
    <location>
        <begin position="16"/>
        <end position="18"/>
    </location>
    <ligand>
        <name>FMN</name>
        <dbReference type="ChEBI" id="CHEBI:58210"/>
    </ligand>
</feature>
<comment type="function">
    <text evidence="6">Quinone reductase that provides resistance to thiol-specific stress caused by electrophilic quinones.</text>
</comment>
<keyword evidence="9" id="KW-1185">Reference proteome</keyword>
<dbReference type="SUPFAM" id="SSF52218">
    <property type="entry name" value="Flavoproteins"/>
    <property type="match status" value="1"/>
</dbReference>
<dbReference type="EMBL" id="JAFCNB010000008">
    <property type="protein sequence ID" value="MBP2705528.1"/>
    <property type="molecule type" value="Genomic_DNA"/>
</dbReference>
<dbReference type="GO" id="GO:0010181">
    <property type="term" value="F:FMN binding"/>
    <property type="evidence" value="ECO:0007669"/>
    <property type="project" value="UniProtKB-UniRule"/>
</dbReference>
<comment type="catalytic activity">
    <reaction evidence="5">
        <text>N,N-dimethyl-1,4-phenylenediamine + anthranilate + 2 NAD(+) = 2-(4-dimethylaminophenyl)diazenylbenzoate + 2 NADH + 2 H(+)</text>
        <dbReference type="Rhea" id="RHEA:55872"/>
        <dbReference type="ChEBI" id="CHEBI:15378"/>
        <dbReference type="ChEBI" id="CHEBI:15783"/>
        <dbReference type="ChEBI" id="CHEBI:16567"/>
        <dbReference type="ChEBI" id="CHEBI:57540"/>
        <dbReference type="ChEBI" id="CHEBI:57945"/>
        <dbReference type="ChEBI" id="CHEBI:71579"/>
        <dbReference type="EC" id="1.7.1.17"/>
    </reaction>
    <physiologicalReaction direction="right-to-left" evidence="5">
        <dbReference type="Rhea" id="RHEA:55874"/>
    </physiologicalReaction>
</comment>
<comment type="function">
    <text evidence="6">Also exhibits azoreductase activity. Catalyzes the reductive cleavage of the azo bond in aromatic azo compounds to the corresponding amines.</text>
</comment>
<organism evidence="8 9">
    <name type="scientific">Microbispora oryzae</name>
    <dbReference type="NCBI Taxonomy" id="2806554"/>
    <lineage>
        <taxon>Bacteria</taxon>
        <taxon>Bacillati</taxon>
        <taxon>Actinomycetota</taxon>
        <taxon>Actinomycetes</taxon>
        <taxon>Streptosporangiales</taxon>
        <taxon>Streptosporangiaceae</taxon>
        <taxon>Microbispora</taxon>
    </lineage>
</organism>
<dbReference type="InterPro" id="IPR023048">
    <property type="entry name" value="NADH:quinone_OxRdtase_FMN_depd"/>
</dbReference>
<dbReference type="EC" id="1.6.5.-" evidence="6"/>
<feature type="binding site" evidence="6">
    <location>
        <begin position="138"/>
        <end position="141"/>
    </location>
    <ligand>
        <name>FMN</name>
        <dbReference type="ChEBI" id="CHEBI:58210"/>
    </ligand>
</feature>
<dbReference type="EC" id="1.7.1.17" evidence="6"/>
<dbReference type="HAMAP" id="MF_01216">
    <property type="entry name" value="Azoreductase_type1"/>
    <property type="match status" value="1"/>
</dbReference>
<evidence type="ECO:0000256" key="5">
    <source>
        <dbReference type="ARBA" id="ARBA00048542"/>
    </source>
</evidence>
<evidence type="ECO:0000256" key="3">
    <source>
        <dbReference type="ARBA" id="ARBA00023002"/>
    </source>
</evidence>
<keyword evidence="1 6" id="KW-0285">Flavoprotein</keyword>
<evidence type="ECO:0000256" key="6">
    <source>
        <dbReference type="HAMAP-Rule" id="MF_01216"/>
    </source>
</evidence>
<evidence type="ECO:0000256" key="4">
    <source>
        <dbReference type="ARBA" id="ARBA00023027"/>
    </source>
</evidence>
<protein>
    <recommendedName>
        <fullName evidence="6">FMN dependent NADH:quinone oxidoreductase</fullName>
        <ecNumber evidence="6">1.6.5.-</ecNumber>
    </recommendedName>
    <alternativeName>
        <fullName evidence="6">Azo-dye reductase</fullName>
    </alternativeName>
    <alternativeName>
        <fullName evidence="6">FMN-dependent NADH-azo compound oxidoreductase</fullName>
    </alternativeName>
    <alternativeName>
        <fullName evidence="6">FMN-dependent NADH-azoreductase</fullName>
        <ecNumber evidence="6">1.7.1.17</ecNumber>
    </alternativeName>
</protein>
<comment type="similarity">
    <text evidence="6">Belongs to the azoreductase type 1 family.</text>
</comment>
<feature type="domain" description="Flavodoxin-like fold" evidence="7">
    <location>
        <begin position="3"/>
        <end position="170"/>
    </location>
</feature>
<comment type="caution">
    <text evidence="6">Lacks conserved residue(s) required for the propagation of feature annotation.</text>
</comment>
<keyword evidence="2 6" id="KW-0288">FMN</keyword>
<feature type="binding site" evidence="6">
    <location>
        <position position="10"/>
    </location>
    <ligand>
        <name>FMN</name>
        <dbReference type="ChEBI" id="CHEBI:58210"/>
    </ligand>
</feature>
<dbReference type="InterPro" id="IPR029039">
    <property type="entry name" value="Flavoprotein-like_sf"/>
</dbReference>
<dbReference type="Pfam" id="PF02525">
    <property type="entry name" value="Flavodoxin_2"/>
    <property type="match status" value="1"/>
</dbReference>
<keyword evidence="4 6" id="KW-0520">NAD</keyword>
<evidence type="ECO:0000259" key="7">
    <source>
        <dbReference type="Pfam" id="PF02525"/>
    </source>
</evidence>
<evidence type="ECO:0000256" key="1">
    <source>
        <dbReference type="ARBA" id="ARBA00022630"/>
    </source>
</evidence>
<dbReference type="RefSeq" id="WP_210156809.1">
    <property type="nucleotide sequence ID" value="NZ_JAFCNB010000008.1"/>
</dbReference>
<dbReference type="Gene3D" id="3.40.50.360">
    <property type="match status" value="1"/>
</dbReference>
<comment type="subunit">
    <text evidence="6">Homodimer.</text>
</comment>
<evidence type="ECO:0000313" key="9">
    <source>
        <dbReference type="Proteomes" id="UP000674234"/>
    </source>
</evidence>
<dbReference type="PANTHER" id="PTHR43741">
    <property type="entry name" value="FMN-DEPENDENT NADH-AZOREDUCTASE 1"/>
    <property type="match status" value="1"/>
</dbReference>
<reference evidence="8" key="1">
    <citation type="submission" date="2021-02" db="EMBL/GenBank/DDBJ databases">
        <title>Draft genome sequence of Microbispora sp. RL4-1S isolated from rice leaves in Thailand.</title>
        <authorList>
            <person name="Muangham S."/>
            <person name="Duangmal K."/>
        </authorList>
    </citation>
    <scope>NUCLEOTIDE SEQUENCE</scope>
    <source>
        <strain evidence="8">RL4-1S</strain>
    </source>
</reference>
<comment type="cofactor">
    <cofactor evidence="6">
        <name>FMN</name>
        <dbReference type="ChEBI" id="CHEBI:58210"/>
    </cofactor>
    <text evidence="6">Binds 1 FMN per subunit.</text>
</comment>
<evidence type="ECO:0000256" key="2">
    <source>
        <dbReference type="ARBA" id="ARBA00022643"/>
    </source>
</evidence>
<dbReference type="Proteomes" id="UP000674234">
    <property type="component" value="Unassembled WGS sequence"/>
</dbReference>
<dbReference type="InterPro" id="IPR003680">
    <property type="entry name" value="Flavodoxin_fold"/>
</dbReference>
<dbReference type="PANTHER" id="PTHR43741:SF2">
    <property type="entry name" value="FMN-DEPENDENT NADH:QUINONE OXIDOREDUCTASE"/>
    <property type="match status" value="1"/>
</dbReference>
<proteinExistence type="inferred from homology"/>